<feature type="region of interest" description="Disordered" evidence="1">
    <location>
        <begin position="1"/>
        <end position="28"/>
    </location>
</feature>
<dbReference type="Pfam" id="PF01171">
    <property type="entry name" value="ATP_bind_3"/>
    <property type="match status" value="1"/>
</dbReference>
<name>A0ABN7SZ34_OIKDI</name>
<feature type="compositionally biased region" description="Polar residues" evidence="1">
    <location>
        <begin position="1"/>
        <end position="11"/>
    </location>
</feature>
<sequence length="986" mass="110966">MDSESLGNRNFYTLPKRDHSARPPLNSSATPEELIELVRENEIGKDHSFVTAFGKRSIVYCDHTASGRPLEFIENFISQQVLPTYANTHTTSSITGLQSTLYRHEARTIVRNALKASENDAVIFTGSGSTGGIQLLISAMGLSTPPVVFVGPSEHHSAELPWLNANCHVERIRENQLGQPDYDELDFKLQKWSSTGLPLIGCFSAASNVTGILSDTIKLAQIMHKYDGLAIFDYATAAPYVKIDMHPKEPNSSKDAIFFSPHKFPGGVNTPGILVAAKKLFKNKVPHGGGGGGTVFWVSQENHRFLAEAEEREEPGTPDLVGSIRCGMIMQLKESISSDVIFSREEEIAKKALSVLNSIPNLEVLAGEIADRLPIFSFMIRVPDSDLYLHYNYVSALLNDLFGIQVRGGCVCAGPYGMELIGMRTEKDSSLVQRFEKILLEDSRLDRIHLRRARESSEFEILRPGFVRFSLPYFFEDSLVDEVLQSIKWVAEHGWKLLSHYVFDCETGEWKHSLNLSYSDRRWLGDIRFSKSGVEVKEPTDANKINGTDCKTLKEALEAAEKIAQKNRPKAGQSDQSTGFQGEAHELRWFLLPSEARDLLRKNKLFDNLKKSPFVVRKSIPKNNYESYELDSKLVEKLKKVSSWSKSVIKAEPEKKNELKKEKTKNAEKRKNEKVEEQECTDDVCVPCLLPRKKKAKVENGASNGEKRKKRRPIHPPKVLMRKVGDAIEEFEMIKNGDRVIVGLSGGKDSMTLIHALLQYRHIARHTLKMDFTVGALTVDPQVASYDPSSLIEYMEELGVEYIYKEEPIFANAQKLPDLRSICSYCSRMKRGIMYSAMREGKWNVLALGQHLDDCAESFLMSAFHNSQLFTMKANYTVKAGDLRVIRPLAFVRETETRAFAESNKLPVIPENCPACFSEPKERNRMKQLLAQQEILHPHLFHSLKKTLRPLLGMSIGEHFSKDNRTEEGNGAGTSTVADVCNPDDE</sequence>
<dbReference type="InterPro" id="IPR011063">
    <property type="entry name" value="TilS/TtcA_N"/>
</dbReference>
<dbReference type="InterPro" id="IPR015421">
    <property type="entry name" value="PyrdxlP-dep_Trfase_major"/>
</dbReference>
<proteinExistence type="predicted"/>
<dbReference type="CDD" id="cd24138">
    <property type="entry name" value="TtcA-like"/>
    <property type="match status" value="1"/>
</dbReference>
<dbReference type="Pfam" id="PF00266">
    <property type="entry name" value="Aminotran_5"/>
    <property type="match status" value="1"/>
</dbReference>
<dbReference type="SUPFAM" id="SSF52402">
    <property type="entry name" value="Adenine nucleotide alpha hydrolases-like"/>
    <property type="match status" value="1"/>
</dbReference>
<feature type="domain" description="tRNA(Ile)-lysidine/2-thiocytidine synthase N-terminal" evidence="3">
    <location>
        <begin position="740"/>
        <end position="908"/>
    </location>
</feature>
<dbReference type="InterPro" id="IPR014729">
    <property type="entry name" value="Rossmann-like_a/b/a_fold"/>
</dbReference>
<evidence type="ECO:0000313" key="5">
    <source>
        <dbReference type="Proteomes" id="UP001158576"/>
    </source>
</evidence>
<keyword evidence="5" id="KW-1185">Reference proteome</keyword>
<dbReference type="InterPro" id="IPR015424">
    <property type="entry name" value="PyrdxlP-dep_Trfase"/>
</dbReference>
<gene>
    <name evidence="4" type="ORF">OKIOD_LOCUS12401</name>
</gene>
<evidence type="ECO:0000259" key="3">
    <source>
        <dbReference type="Pfam" id="PF01171"/>
    </source>
</evidence>
<dbReference type="PANTHER" id="PTHR43686">
    <property type="entry name" value="SULFURTRANSFERASE-RELATED"/>
    <property type="match status" value="1"/>
</dbReference>
<organism evidence="4 5">
    <name type="scientific">Oikopleura dioica</name>
    <name type="common">Tunicate</name>
    <dbReference type="NCBI Taxonomy" id="34765"/>
    <lineage>
        <taxon>Eukaryota</taxon>
        <taxon>Metazoa</taxon>
        <taxon>Chordata</taxon>
        <taxon>Tunicata</taxon>
        <taxon>Appendicularia</taxon>
        <taxon>Copelata</taxon>
        <taxon>Oikopleuridae</taxon>
        <taxon>Oikopleura</taxon>
    </lineage>
</organism>
<feature type="region of interest" description="Disordered" evidence="1">
    <location>
        <begin position="962"/>
        <end position="986"/>
    </location>
</feature>
<dbReference type="InterPro" id="IPR015422">
    <property type="entry name" value="PyrdxlP-dep_Trfase_small"/>
</dbReference>
<dbReference type="EMBL" id="OU015566">
    <property type="protein sequence ID" value="CAG5108108.1"/>
    <property type="molecule type" value="Genomic_DNA"/>
</dbReference>
<accession>A0ABN7SZ34</accession>
<dbReference type="Gene3D" id="3.90.1150.10">
    <property type="entry name" value="Aspartate Aminotransferase, domain 1"/>
    <property type="match status" value="1"/>
</dbReference>
<evidence type="ECO:0000259" key="2">
    <source>
        <dbReference type="Pfam" id="PF00266"/>
    </source>
</evidence>
<dbReference type="SUPFAM" id="SSF53383">
    <property type="entry name" value="PLP-dependent transferases"/>
    <property type="match status" value="1"/>
</dbReference>
<dbReference type="InterPro" id="IPR000192">
    <property type="entry name" value="Aminotrans_V_dom"/>
</dbReference>
<dbReference type="Gene3D" id="3.40.640.10">
    <property type="entry name" value="Type I PLP-dependent aspartate aminotransferase-like (Major domain)"/>
    <property type="match status" value="1"/>
</dbReference>
<evidence type="ECO:0000313" key="4">
    <source>
        <dbReference type="EMBL" id="CAG5108108.1"/>
    </source>
</evidence>
<protein>
    <submittedName>
        <fullName evidence="4">Oidioi.mRNA.OKI2018_I69.chr1.g3636.t1.cds</fullName>
    </submittedName>
</protein>
<feature type="domain" description="Aminotransferase class V" evidence="2">
    <location>
        <begin position="60"/>
        <end position="417"/>
    </location>
</feature>
<reference evidence="4 5" key="1">
    <citation type="submission" date="2021-04" db="EMBL/GenBank/DDBJ databases">
        <authorList>
            <person name="Bliznina A."/>
        </authorList>
    </citation>
    <scope>NUCLEOTIDE SEQUENCE [LARGE SCALE GENOMIC DNA]</scope>
</reference>
<dbReference type="Proteomes" id="UP001158576">
    <property type="component" value="Chromosome 1"/>
</dbReference>
<dbReference type="Gene3D" id="3.40.50.620">
    <property type="entry name" value="HUPs"/>
    <property type="match status" value="1"/>
</dbReference>
<dbReference type="PANTHER" id="PTHR43686:SF1">
    <property type="entry name" value="AMINOTRAN_5 DOMAIN-CONTAINING PROTEIN"/>
    <property type="match status" value="1"/>
</dbReference>
<evidence type="ECO:0000256" key="1">
    <source>
        <dbReference type="SAM" id="MobiDB-lite"/>
    </source>
</evidence>
<feature type="region of interest" description="Disordered" evidence="1">
    <location>
        <begin position="696"/>
        <end position="715"/>
    </location>
</feature>